<dbReference type="Proteomes" id="UP000070544">
    <property type="component" value="Unassembled WGS sequence"/>
</dbReference>
<dbReference type="SMART" id="SM00356">
    <property type="entry name" value="ZnF_C3H1"/>
    <property type="match status" value="2"/>
</dbReference>
<keyword evidence="5" id="KW-0175">Coiled coil</keyword>
<feature type="zinc finger region" description="C3H1-type" evidence="4">
    <location>
        <begin position="176"/>
        <end position="214"/>
    </location>
</feature>
<dbReference type="STRING" id="1344416.A0A139AX94"/>
<dbReference type="InterPro" id="IPR000571">
    <property type="entry name" value="Znf_CCCH"/>
</dbReference>
<dbReference type="Pfam" id="PF00642">
    <property type="entry name" value="zf-CCCH"/>
    <property type="match status" value="1"/>
</dbReference>
<dbReference type="InterPro" id="IPR036855">
    <property type="entry name" value="Znf_CCCH_sf"/>
</dbReference>
<evidence type="ECO:0000313" key="9">
    <source>
        <dbReference type="Proteomes" id="UP000070544"/>
    </source>
</evidence>
<keyword evidence="3 4" id="KW-0862">Zinc</keyword>
<proteinExistence type="predicted"/>
<dbReference type="EMBL" id="KQ965733">
    <property type="protein sequence ID" value="KXS21340.1"/>
    <property type="molecule type" value="Genomic_DNA"/>
</dbReference>
<evidence type="ECO:0000256" key="2">
    <source>
        <dbReference type="ARBA" id="ARBA00022771"/>
    </source>
</evidence>
<evidence type="ECO:0000256" key="3">
    <source>
        <dbReference type="ARBA" id="ARBA00022833"/>
    </source>
</evidence>
<dbReference type="Gene3D" id="6.20.400.10">
    <property type="match status" value="1"/>
</dbReference>
<keyword evidence="2 4" id="KW-0863">Zinc-finger</keyword>
<feature type="compositionally biased region" description="Basic and acidic residues" evidence="6">
    <location>
        <begin position="283"/>
        <end position="292"/>
    </location>
</feature>
<feature type="coiled-coil region" evidence="5">
    <location>
        <begin position="52"/>
        <end position="80"/>
    </location>
</feature>
<dbReference type="OMA" id="GREMFYF"/>
<dbReference type="GO" id="GO:0005829">
    <property type="term" value="C:cytosol"/>
    <property type="evidence" value="ECO:0007669"/>
    <property type="project" value="TreeGrafter"/>
</dbReference>
<dbReference type="Pfam" id="PF16543">
    <property type="entry name" value="DFRP_C"/>
    <property type="match status" value="1"/>
</dbReference>
<name>A0A139AX94_GONPJ</name>
<feature type="region of interest" description="Disordered" evidence="6">
    <location>
        <begin position="276"/>
        <end position="401"/>
    </location>
</feature>
<dbReference type="PROSITE" id="PS50103">
    <property type="entry name" value="ZF_C3H1"/>
    <property type="match status" value="2"/>
</dbReference>
<feature type="zinc finger region" description="C3H1-type" evidence="4">
    <location>
        <begin position="94"/>
        <end position="121"/>
    </location>
</feature>
<dbReference type="GO" id="GO:0002181">
    <property type="term" value="P:cytoplasmic translation"/>
    <property type="evidence" value="ECO:0007669"/>
    <property type="project" value="EnsemblFungi"/>
</dbReference>
<evidence type="ECO:0000256" key="4">
    <source>
        <dbReference type="PROSITE-ProRule" id="PRU00723"/>
    </source>
</evidence>
<dbReference type="GO" id="GO:0003729">
    <property type="term" value="F:mRNA binding"/>
    <property type="evidence" value="ECO:0007669"/>
    <property type="project" value="TreeGrafter"/>
</dbReference>
<accession>A0A139AX94</accession>
<keyword evidence="9" id="KW-1185">Reference proteome</keyword>
<dbReference type="PANTHER" id="PTHR12681">
    <property type="entry name" value="ZINC FINGER-CONTAINING PROTEIN P48ZNF"/>
    <property type="match status" value="1"/>
</dbReference>
<dbReference type="Gene3D" id="4.10.1000.10">
    <property type="entry name" value="Zinc finger, CCCH-type"/>
    <property type="match status" value="1"/>
</dbReference>
<evidence type="ECO:0000256" key="5">
    <source>
        <dbReference type="SAM" id="Coils"/>
    </source>
</evidence>
<organism evidence="8 9">
    <name type="scientific">Gonapodya prolifera (strain JEL478)</name>
    <name type="common">Monoblepharis prolifera</name>
    <dbReference type="NCBI Taxonomy" id="1344416"/>
    <lineage>
        <taxon>Eukaryota</taxon>
        <taxon>Fungi</taxon>
        <taxon>Fungi incertae sedis</taxon>
        <taxon>Chytridiomycota</taxon>
        <taxon>Chytridiomycota incertae sedis</taxon>
        <taxon>Monoblepharidomycetes</taxon>
        <taxon>Monoblepharidales</taxon>
        <taxon>Gonapodyaceae</taxon>
        <taxon>Gonapodya</taxon>
    </lineage>
</organism>
<keyword evidence="1 4" id="KW-0479">Metal-binding</keyword>
<evidence type="ECO:0000256" key="1">
    <source>
        <dbReference type="ARBA" id="ARBA00022723"/>
    </source>
</evidence>
<evidence type="ECO:0000313" key="8">
    <source>
        <dbReference type="EMBL" id="KXS21340.1"/>
    </source>
</evidence>
<dbReference type="OrthoDB" id="278280at2759"/>
<feature type="domain" description="C3H1-type" evidence="7">
    <location>
        <begin position="176"/>
        <end position="214"/>
    </location>
</feature>
<feature type="coiled-coil region" evidence="5">
    <location>
        <begin position="219"/>
        <end position="249"/>
    </location>
</feature>
<dbReference type="GO" id="GO:0008270">
    <property type="term" value="F:zinc ion binding"/>
    <property type="evidence" value="ECO:0007669"/>
    <property type="project" value="UniProtKB-KW"/>
</dbReference>
<evidence type="ECO:0000256" key="6">
    <source>
        <dbReference type="SAM" id="MobiDB-lite"/>
    </source>
</evidence>
<reference evidence="8 9" key="1">
    <citation type="journal article" date="2015" name="Genome Biol. Evol.">
        <title>Phylogenomic analyses indicate that early fungi evolved digesting cell walls of algal ancestors of land plants.</title>
        <authorList>
            <person name="Chang Y."/>
            <person name="Wang S."/>
            <person name="Sekimoto S."/>
            <person name="Aerts A.L."/>
            <person name="Choi C."/>
            <person name="Clum A."/>
            <person name="LaButti K.M."/>
            <person name="Lindquist E.A."/>
            <person name="Yee Ngan C."/>
            <person name="Ohm R.A."/>
            <person name="Salamov A.A."/>
            <person name="Grigoriev I.V."/>
            <person name="Spatafora J.W."/>
            <person name="Berbee M.L."/>
        </authorList>
    </citation>
    <scope>NUCLEOTIDE SEQUENCE [LARGE SCALE GENOMIC DNA]</scope>
    <source>
        <strain evidence="8 9">JEL478</strain>
    </source>
</reference>
<gene>
    <name evidence="8" type="ORF">M427DRAFT_27736</name>
</gene>
<dbReference type="AlphaFoldDB" id="A0A139AX94"/>
<dbReference type="SUPFAM" id="SSF90229">
    <property type="entry name" value="CCCH zinc finger"/>
    <property type="match status" value="1"/>
</dbReference>
<feature type="compositionally biased region" description="Acidic residues" evidence="6">
    <location>
        <begin position="379"/>
        <end position="401"/>
    </location>
</feature>
<dbReference type="PANTHER" id="PTHR12681:SF0">
    <property type="entry name" value="ZINC FINGER CCCH DOMAIN-CONTAINING PROTEIN 15"/>
    <property type="match status" value="1"/>
</dbReference>
<feature type="compositionally biased region" description="Acidic residues" evidence="6">
    <location>
        <begin position="318"/>
        <end position="342"/>
    </location>
</feature>
<protein>
    <recommendedName>
        <fullName evidence="7">C3H1-type domain-containing protein</fullName>
    </recommendedName>
</protein>
<dbReference type="InterPro" id="IPR032378">
    <property type="entry name" value="ZC3H15/TMA46_C"/>
</dbReference>
<evidence type="ECO:0000259" key="7">
    <source>
        <dbReference type="PROSITE" id="PS50103"/>
    </source>
</evidence>
<sequence length="401" mass="45593">MPPKSAKSEQKAKAKIVEDKTFGLKNKNKSSKVAKYVEQVKKQVDQMGNRKVMEAKEKAKMDLAARKKAEEEKKKEMAELFKPVQVQKVPFGVDPKTVLCQFFKAGHCEKGAKCKFSHDLNIDKKASKIDLYTDQRDSKGKEKDNKEDAFESWDQTKLEQVVNQKHAAEAAANQNRPTDIVCKFFIDAIESGKYGWFWECPNGNEKCKYRHALPPGFVLKKKETAEERMEREEREKENQISLEEFLETERHNLGPNLTPVTFESFTAWKQRRKEAAKATAEQAAKDREEAYRRQKAGGKAAMQFSGRELFEFNPEWQGQDDDEGLEEYERDESEHEEDEDEGASGGGVEGAESRTNGHQHDVGEGSSSGRTADQRAGGDVDEDLFAGEEIDEDDDDDEDDE</sequence>
<feature type="domain" description="C3H1-type" evidence="7">
    <location>
        <begin position="94"/>
        <end position="121"/>
    </location>
</feature>